<dbReference type="GO" id="GO:0034599">
    <property type="term" value="P:cellular response to oxidative stress"/>
    <property type="evidence" value="ECO:0007669"/>
    <property type="project" value="InterPro"/>
</dbReference>
<feature type="region of interest" description="Disordered" evidence="1">
    <location>
        <begin position="131"/>
        <end position="157"/>
    </location>
</feature>
<dbReference type="AlphaFoldDB" id="A0A3N4HXL1"/>
<feature type="compositionally biased region" description="Acidic residues" evidence="1">
    <location>
        <begin position="131"/>
        <end position="151"/>
    </location>
</feature>
<accession>A0A3N4HXL1</accession>
<dbReference type="Proteomes" id="UP000275078">
    <property type="component" value="Unassembled WGS sequence"/>
</dbReference>
<evidence type="ECO:0000313" key="3">
    <source>
        <dbReference type="Proteomes" id="UP000275078"/>
    </source>
</evidence>
<dbReference type="PANTHER" id="PTHR28020:SF1">
    <property type="entry name" value="YAP1-BINDING PROTEIN 1-RELATED"/>
    <property type="match status" value="1"/>
</dbReference>
<dbReference type="OrthoDB" id="5396786at2759"/>
<dbReference type="InterPro" id="IPR013877">
    <property type="entry name" value="YAP-bd/ALF4/Glomulin"/>
</dbReference>
<name>A0A3N4HXL1_ASCIM</name>
<dbReference type="PANTHER" id="PTHR28020">
    <property type="entry name" value="YAP1-BINDING PROTEIN 1-RELATED"/>
    <property type="match status" value="1"/>
</dbReference>
<evidence type="ECO:0000256" key="1">
    <source>
        <dbReference type="SAM" id="MobiDB-lite"/>
    </source>
</evidence>
<gene>
    <name evidence="2" type="ORF">BJ508DRAFT_155563</name>
</gene>
<dbReference type="InterPro" id="IPR040347">
    <property type="entry name" value="YBP1/2"/>
</dbReference>
<evidence type="ECO:0000313" key="2">
    <source>
        <dbReference type="EMBL" id="RPA78565.1"/>
    </source>
</evidence>
<reference evidence="2 3" key="1">
    <citation type="journal article" date="2018" name="Nat. Ecol. Evol.">
        <title>Pezizomycetes genomes reveal the molecular basis of ectomycorrhizal truffle lifestyle.</title>
        <authorList>
            <person name="Murat C."/>
            <person name="Payen T."/>
            <person name="Noel B."/>
            <person name="Kuo A."/>
            <person name="Morin E."/>
            <person name="Chen J."/>
            <person name="Kohler A."/>
            <person name="Krizsan K."/>
            <person name="Balestrini R."/>
            <person name="Da Silva C."/>
            <person name="Montanini B."/>
            <person name="Hainaut M."/>
            <person name="Levati E."/>
            <person name="Barry K.W."/>
            <person name="Belfiori B."/>
            <person name="Cichocki N."/>
            <person name="Clum A."/>
            <person name="Dockter R.B."/>
            <person name="Fauchery L."/>
            <person name="Guy J."/>
            <person name="Iotti M."/>
            <person name="Le Tacon F."/>
            <person name="Lindquist E.A."/>
            <person name="Lipzen A."/>
            <person name="Malagnac F."/>
            <person name="Mello A."/>
            <person name="Molinier V."/>
            <person name="Miyauchi S."/>
            <person name="Poulain J."/>
            <person name="Riccioni C."/>
            <person name="Rubini A."/>
            <person name="Sitrit Y."/>
            <person name="Splivallo R."/>
            <person name="Traeger S."/>
            <person name="Wang M."/>
            <person name="Zifcakova L."/>
            <person name="Wipf D."/>
            <person name="Zambonelli A."/>
            <person name="Paolocci F."/>
            <person name="Nowrousian M."/>
            <person name="Ottonello S."/>
            <person name="Baldrian P."/>
            <person name="Spatafora J.W."/>
            <person name="Henrissat B."/>
            <person name="Nagy L.G."/>
            <person name="Aury J.M."/>
            <person name="Wincker P."/>
            <person name="Grigoriev I.V."/>
            <person name="Bonfante P."/>
            <person name="Martin F.M."/>
        </authorList>
    </citation>
    <scope>NUCLEOTIDE SEQUENCE [LARGE SCALE GENOMIC DNA]</scope>
    <source>
        <strain evidence="2 3">RN42</strain>
    </source>
</reference>
<dbReference type="EMBL" id="ML119710">
    <property type="protein sequence ID" value="RPA78565.1"/>
    <property type="molecule type" value="Genomic_DNA"/>
</dbReference>
<proteinExistence type="predicted"/>
<dbReference type="STRING" id="1160509.A0A3N4HXL1"/>
<protein>
    <submittedName>
        <fullName evidence="2">DUF1760-domain-containing protein</fullName>
    </submittedName>
</protein>
<sequence length="673" mass="74390">MADITVDQAIEAIKTAATEIPADKFIDYSTILDVHLSYSREAFSIGDQVKLLGALEDVLAQHPELGTNIAWDLVSVLLPFLDEPEQDDASADARKTKAESLLKTVVEIGNPKEVILKIQQLLSQLNFSLDTDDEEESGHTDDEEYSDDEEETIKRRPIADPRAVLHQRNALLRFHSLLTLLSTAHIRLQTNFPSRFLSNSLTALLSAFTRSVAVLTTTSTTTLLSSILAFIEFLPATRALTIPPRPPLPPRSATGSFLKAMSAPSTPTIPSPISPSTPQESIPELEIDTVEKETRRAESRLEVRLLQAFILTLFELFALRCRHEANGTTTRGVNFAYSARYEAQRNPARTVKDGILTVDESDGSLFTRYDSSAEELLVLANKLGVNSEDLLDALTKEDEDVSDDEEAEISHPRTSLDIPFPKVGSALLLARRLFKGEKFPPRVTLFPDHAKVVETFFNGGLGAEDHARDTAVVDAVLFLGLYAADTTGELGTAKDEDVIQYLQTISMLSATFPSPSIRYCAKQLLQTVLGLHPQEFFALTFYKSTLENCPLENLKTVVVAMLKDNIVTALRSDTESVFSKPELLTIIRPFVFPDLRNQDLGVYRKNEKGELETLKQRINLLHFLTSDATAKEKLGVDGEFAKQVAVEFLAPVKELVEGGDVEMLGFLVGGLRM</sequence>
<dbReference type="Pfam" id="PF08568">
    <property type="entry name" value="Kinetochor_Ybp2"/>
    <property type="match status" value="1"/>
</dbReference>
<organism evidence="2 3">
    <name type="scientific">Ascobolus immersus RN42</name>
    <dbReference type="NCBI Taxonomy" id="1160509"/>
    <lineage>
        <taxon>Eukaryota</taxon>
        <taxon>Fungi</taxon>
        <taxon>Dikarya</taxon>
        <taxon>Ascomycota</taxon>
        <taxon>Pezizomycotina</taxon>
        <taxon>Pezizomycetes</taxon>
        <taxon>Pezizales</taxon>
        <taxon>Ascobolaceae</taxon>
        <taxon>Ascobolus</taxon>
    </lineage>
</organism>
<dbReference type="GO" id="GO:0005737">
    <property type="term" value="C:cytoplasm"/>
    <property type="evidence" value="ECO:0007669"/>
    <property type="project" value="TreeGrafter"/>
</dbReference>
<keyword evidence="3" id="KW-1185">Reference proteome</keyword>